<accession>A0A6J4NNH7</accession>
<feature type="non-terminal residue" evidence="1">
    <location>
        <position position="41"/>
    </location>
</feature>
<proteinExistence type="predicted"/>
<dbReference type="EMBL" id="CADCUZ010000007">
    <property type="protein sequence ID" value="CAA9391087.1"/>
    <property type="molecule type" value="Genomic_DNA"/>
</dbReference>
<feature type="non-terminal residue" evidence="1">
    <location>
        <position position="1"/>
    </location>
</feature>
<protein>
    <submittedName>
        <fullName evidence="1">Uncharacterized protein</fullName>
    </submittedName>
</protein>
<sequence length="41" mass="4783">GHSVWVRSRFPRSCYVQPSFGSFFGRPRSYRTPSCRSPHPL</sequence>
<name>A0A6J4NNH7_9ACTN</name>
<dbReference type="AlphaFoldDB" id="A0A6J4NNH7"/>
<evidence type="ECO:0000313" key="1">
    <source>
        <dbReference type="EMBL" id="CAA9391087.1"/>
    </source>
</evidence>
<organism evidence="1">
    <name type="scientific">uncultured Rubrobacteraceae bacterium</name>
    <dbReference type="NCBI Taxonomy" id="349277"/>
    <lineage>
        <taxon>Bacteria</taxon>
        <taxon>Bacillati</taxon>
        <taxon>Actinomycetota</taxon>
        <taxon>Rubrobacteria</taxon>
        <taxon>Rubrobacterales</taxon>
        <taxon>Rubrobacteraceae</taxon>
        <taxon>environmental samples</taxon>
    </lineage>
</organism>
<reference evidence="1" key="1">
    <citation type="submission" date="2020-02" db="EMBL/GenBank/DDBJ databases">
        <authorList>
            <person name="Meier V. D."/>
        </authorList>
    </citation>
    <scope>NUCLEOTIDE SEQUENCE</scope>
    <source>
        <strain evidence="1">AVDCRST_MAG55</strain>
    </source>
</reference>
<gene>
    <name evidence="1" type="ORF">AVDCRST_MAG55-99</name>
</gene>